<evidence type="ECO:0000313" key="4">
    <source>
        <dbReference type="EMBL" id="OCB84407.1"/>
    </source>
</evidence>
<evidence type="ECO:0000313" key="5">
    <source>
        <dbReference type="Proteomes" id="UP000757232"/>
    </source>
</evidence>
<dbReference type="CDD" id="cd04657">
    <property type="entry name" value="Piwi_ago-like"/>
    <property type="match status" value="1"/>
</dbReference>
<dbReference type="Proteomes" id="UP000757232">
    <property type="component" value="Unassembled WGS sequence"/>
</dbReference>
<dbReference type="Gene3D" id="3.40.50.2300">
    <property type="match status" value="1"/>
</dbReference>
<dbReference type="OrthoDB" id="10252740at2759"/>
<reference evidence="4" key="1">
    <citation type="submission" date="2016-06" db="EMBL/GenBank/DDBJ databases">
        <title>Draft Genome sequence of the fungus Inonotus baumii.</title>
        <authorList>
            <person name="Zhu H."/>
            <person name="Lin W."/>
        </authorList>
    </citation>
    <scope>NUCLEOTIDE SEQUENCE</scope>
    <source>
        <strain evidence="4">821</strain>
    </source>
</reference>
<dbReference type="InterPro" id="IPR045246">
    <property type="entry name" value="Piwi_ago-like"/>
</dbReference>
<dbReference type="EMBL" id="LNZH02000215">
    <property type="protein sequence ID" value="OCB84407.1"/>
    <property type="molecule type" value="Genomic_DNA"/>
</dbReference>
<dbReference type="PROSITE" id="PS50822">
    <property type="entry name" value="PIWI"/>
    <property type="match status" value="1"/>
</dbReference>
<protein>
    <submittedName>
        <fullName evidence="4">Argonaute-like protein</fullName>
    </submittedName>
</protein>
<dbReference type="Gene3D" id="3.30.420.10">
    <property type="entry name" value="Ribonuclease H-like superfamily/Ribonuclease H"/>
    <property type="match status" value="1"/>
</dbReference>
<feature type="domain" description="PAZ" evidence="2">
    <location>
        <begin position="265"/>
        <end position="385"/>
    </location>
</feature>
<dbReference type="InterPro" id="IPR003100">
    <property type="entry name" value="PAZ_dom"/>
</dbReference>
<dbReference type="SUPFAM" id="SSF101690">
    <property type="entry name" value="PAZ domain"/>
    <property type="match status" value="1"/>
</dbReference>
<dbReference type="InterPro" id="IPR014811">
    <property type="entry name" value="ArgoL1"/>
</dbReference>
<evidence type="ECO:0000256" key="1">
    <source>
        <dbReference type="SAM" id="MobiDB-lite"/>
    </source>
</evidence>
<dbReference type="InterPro" id="IPR032474">
    <property type="entry name" value="Argonaute_N"/>
</dbReference>
<dbReference type="Pfam" id="PF16487">
    <property type="entry name" value="ArgoMid"/>
    <property type="match status" value="1"/>
</dbReference>
<dbReference type="Gene3D" id="2.170.260.10">
    <property type="entry name" value="paz domain"/>
    <property type="match status" value="1"/>
</dbReference>
<dbReference type="InterPro" id="IPR032473">
    <property type="entry name" value="Argonaute_Mid_dom"/>
</dbReference>
<dbReference type="CDD" id="cd02846">
    <property type="entry name" value="PAZ_argonaute_like"/>
    <property type="match status" value="1"/>
</dbReference>
<dbReference type="InterPro" id="IPR012337">
    <property type="entry name" value="RNaseH-like_sf"/>
</dbReference>
<dbReference type="SUPFAM" id="SSF53098">
    <property type="entry name" value="Ribonuclease H-like"/>
    <property type="match status" value="1"/>
</dbReference>
<feature type="compositionally biased region" description="Polar residues" evidence="1">
    <location>
        <begin position="36"/>
        <end position="45"/>
    </location>
</feature>
<keyword evidence="5" id="KW-1185">Reference proteome</keyword>
<dbReference type="InterPro" id="IPR003165">
    <property type="entry name" value="Piwi"/>
</dbReference>
<feature type="domain" description="Piwi" evidence="3">
    <location>
        <begin position="576"/>
        <end position="896"/>
    </location>
</feature>
<proteinExistence type="predicted"/>
<dbReference type="InterPro" id="IPR036397">
    <property type="entry name" value="RNaseH_sf"/>
</dbReference>
<evidence type="ECO:0000259" key="3">
    <source>
        <dbReference type="PROSITE" id="PS50822"/>
    </source>
</evidence>
<dbReference type="Pfam" id="PF08699">
    <property type="entry name" value="ArgoL1"/>
    <property type="match status" value="1"/>
</dbReference>
<dbReference type="PROSITE" id="PS50821">
    <property type="entry name" value="PAZ"/>
    <property type="match status" value="1"/>
</dbReference>
<organism evidence="4 5">
    <name type="scientific">Sanghuangporus baumii</name>
    <name type="common">Phellinus baumii</name>
    <dbReference type="NCBI Taxonomy" id="108892"/>
    <lineage>
        <taxon>Eukaryota</taxon>
        <taxon>Fungi</taxon>
        <taxon>Dikarya</taxon>
        <taxon>Basidiomycota</taxon>
        <taxon>Agaricomycotina</taxon>
        <taxon>Agaricomycetes</taxon>
        <taxon>Hymenochaetales</taxon>
        <taxon>Hymenochaetaceae</taxon>
        <taxon>Sanghuangporus</taxon>
    </lineage>
</organism>
<feature type="region of interest" description="Disordered" evidence="1">
    <location>
        <begin position="1"/>
        <end position="45"/>
    </location>
</feature>
<dbReference type="InterPro" id="IPR036085">
    <property type="entry name" value="PAZ_dom_sf"/>
</dbReference>
<dbReference type="SMART" id="SM00950">
    <property type="entry name" value="Piwi"/>
    <property type="match status" value="1"/>
</dbReference>
<sequence>MPPRISHSGSRRRGEGRGRGGPPSRGGPLIRPAPSPQSSLPSTSEHVTTIGVKRKAHGTSGKALTVLTNHFPVTIPKSIISHYDVITPSEKTLPARLNMDLIAHLQTHVAPDIFIPRAVYDGRKNLFAATTLRFPNGENSFEFEVTLQDTRSPDAQPRREQKPFKIKLNKVAEINPVVLERFLEGKQSHDNDVLTAITALNVVVRQEPSLRYPFNVRSFFTDEEKMEIGSGIVLWRGYFQSVRPAIGKMLINIDISTGAMYKPGKLLDLCLEYLSIPGSPRAQPRALAALNPRERLHLQRFIQGIRIVTSHTDRTGKTSKTPRVIKKISSENATKLRFKRREGGEMTVSGYFEGILGRPLDYPNLPCVEVGSGALLPIELCEVLPGQIMRKQVPLHHIKDVLTFATRSPTDRLKSIRSGLNVLSYGQSDYVRQFGMHLQVNNYTTASRITCDNLSDSPMQTRARVLPAPTLRYGDKGRKKSVTPQNGAWNMVDMEFYNPKTIPGWMVVIFEGRGRFNERAAEDMVKGLVNSFRQVGMKCDDERPLIEYCSSQGNIIESLKAAGRKHKDQKQSPPGLVIVVLPEGATDMYIKIKHFGDCSTGTATQCLRSNKCYRAKEQYYANVCLKINVKLGGINSIPDPASVRYLTDDANPTIVMGADVVHPAPGSKGHPSYTAVVGNVDSTAAYYVASSPRVQTSRQEMIEDLEEMAAHVLRLYVSYRKYKERKANSNPKRIVFYRDGVSEGQFQQVLEFEVPKLRGKINQSIVSFCAPTHSAAFAYTAACQRLGINPLPKITVVVVGKRHHVRFFPLSPQDGDRKTGNCPPGTVVDTDVTHPTEFDFYLQSHGGLLGTSRPAHYNVLLDENNFTPDGIQQLSYALCHVYARSTRSVSIPAPVYCKLLFPLVPAELTRVDLNFQDADIVCARAKNHFDPKFKEESETYTSDETAVKSLEEYKEHFKNLHESAQYKMYFS</sequence>
<dbReference type="GO" id="GO:0003723">
    <property type="term" value="F:RNA binding"/>
    <property type="evidence" value="ECO:0007669"/>
    <property type="project" value="InterPro"/>
</dbReference>
<dbReference type="Pfam" id="PF02171">
    <property type="entry name" value="Piwi"/>
    <property type="match status" value="1"/>
</dbReference>
<comment type="caution">
    <text evidence="4">The sequence shown here is derived from an EMBL/GenBank/DDBJ whole genome shotgun (WGS) entry which is preliminary data.</text>
</comment>
<name>A0A9Q5MYB2_SANBA</name>
<gene>
    <name evidence="4" type="ORF">A7U60_g8391</name>
</gene>
<dbReference type="PANTHER" id="PTHR22891">
    <property type="entry name" value="EUKARYOTIC TRANSLATION INITIATION FACTOR 2C"/>
    <property type="match status" value="1"/>
</dbReference>
<accession>A0A9Q5MYB2</accession>
<dbReference type="SMART" id="SM01163">
    <property type="entry name" value="DUF1785"/>
    <property type="match status" value="1"/>
</dbReference>
<evidence type="ECO:0000259" key="2">
    <source>
        <dbReference type="PROSITE" id="PS50821"/>
    </source>
</evidence>
<dbReference type="Pfam" id="PF02170">
    <property type="entry name" value="PAZ"/>
    <property type="match status" value="1"/>
</dbReference>
<dbReference type="Pfam" id="PF16486">
    <property type="entry name" value="ArgoN"/>
    <property type="match status" value="1"/>
</dbReference>
<dbReference type="AlphaFoldDB" id="A0A9Q5MYB2"/>